<dbReference type="SUPFAM" id="SSF48498">
    <property type="entry name" value="Tetracyclin repressor-like, C-terminal domain"/>
    <property type="match status" value="1"/>
</dbReference>
<feature type="DNA-binding region" description="H-T-H motif" evidence="2">
    <location>
        <begin position="40"/>
        <end position="59"/>
    </location>
</feature>
<dbReference type="GO" id="GO:0006355">
    <property type="term" value="P:regulation of DNA-templated transcription"/>
    <property type="evidence" value="ECO:0007669"/>
    <property type="project" value="UniProtKB-ARBA"/>
</dbReference>
<feature type="domain" description="HTH tetR-type" evidence="3">
    <location>
        <begin position="17"/>
        <end position="77"/>
    </location>
</feature>
<organism evidence="4">
    <name type="scientific">Oscillatoriales cyanobacterium SpSt-418</name>
    <dbReference type="NCBI Taxonomy" id="2282169"/>
    <lineage>
        <taxon>Bacteria</taxon>
        <taxon>Bacillati</taxon>
        <taxon>Cyanobacteriota</taxon>
        <taxon>Cyanophyceae</taxon>
        <taxon>Oscillatoriophycideae</taxon>
        <taxon>Oscillatoriales</taxon>
    </lineage>
</organism>
<proteinExistence type="predicted"/>
<dbReference type="Pfam" id="PF17938">
    <property type="entry name" value="TetR_C_29"/>
    <property type="match status" value="1"/>
</dbReference>
<dbReference type="PANTHER" id="PTHR30328">
    <property type="entry name" value="TRANSCRIPTIONAL REPRESSOR"/>
    <property type="match status" value="1"/>
</dbReference>
<evidence type="ECO:0000256" key="2">
    <source>
        <dbReference type="PROSITE-ProRule" id="PRU00335"/>
    </source>
</evidence>
<dbReference type="AlphaFoldDB" id="A0A7C3KDI4"/>
<accession>A0A7C3KDI4</accession>
<dbReference type="Gene3D" id="1.10.10.60">
    <property type="entry name" value="Homeodomain-like"/>
    <property type="match status" value="1"/>
</dbReference>
<evidence type="ECO:0000259" key="3">
    <source>
        <dbReference type="PROSITE" id="PS50977"/>
    </source>
</evidence>
<protein>
    <submittedName>
        <fullName evidence="4">TetR family transcriptional regulator</fullName>
    </submittedName>
</protein>
<dbReference type="InterPro" id="IPR001647">
    <property type="entry name" value="HTH_TetR"/>
</dbReference>
<gene>
    <name evidence="4" type="ORF">ENR64_06600</name>
</gene>
<dbReference type="EMBL" id="DSRU01000078">
    <property type="protein sequence ID" value="HFM97428.1"/>
    <property type="molecule type" value="Genomic_DNA"/>
</dbReference>
<name>A0A7C3KDI4_9CYAN</name>
<reference evidence="4" key="1">
    <citation type="journal article" date="2020" name="mSystems">
        <title>Genome- and Community-Level Interaction Insights into Carbon Utilization and Element Cycling Functions of Hydrothermarchaeota in Hydrothermal Sediment.</title>
        <authorList>
            <person name="Zhou Z."/>
            <person name="Liu Y."/>
            <person name="Xu W."/>
            <person name="Pan J."/>
            <person name="Luo Z.H."/>
            <person name="Li M."/>
        </authorList>
    </citation>
    <scope>NUCLEOTIDE SEQUENCE [LARGE SCALE GENOMIC DNA]</scope>
    <source>
        <strain evidence="4">SpSt-418</strain>
    </source>
</reference>
<dbReference type="Pfam" id="PF00440">
    <property type="entry name" value="TetR_N"/>
    <property type="match status" value="1"/>
</dbReference>
<sequence>MAAKTGRSPVRQTRDAEATKAQILDAAEEEFARFGLTGARTEVIASKTGVTKAMIYYYFNSKEELYQAVLKRHATTFLNTVGQLNLQDLTPEDALKQVIRAAIQHEVTYPNQGKILLNEAMQNEGKYFKLTGWEAPINFGVQLLQRGIDEGYFCPHNPWLMMIHIMGVTTFYFNAENNLKNIYPDREWHSPEAIAELTESAIALILGGLKKT</sequence>
<keyword evidence="1 2" id="KW-0238">DNA-binding</keyword>
<dbReference type="PRINTS" id="PR00455">
    <property type="entry name" value="HTHTETR"/>
</dbReference>
<dbReference type="GO" id="GO:0003677">
    <property type="term" value="F:DNA binding"/>
    <property type="evidence" value="ECO:0007669"/>
    <property type="project" value="UniProtKB-UniRule"/>
</dbReference>
<dbReference type="PANTHER" id="PTHR30328:SF54">
    <property type="entry name" value="HTH-TYPE TRANSCRIPTIONAL REPRESSOR SCO4008"/>
    <property type="match status" value="1"/>
</dbReference>
<dbReference type="InterPro" id="IPR041474">
    <property type="entry name" value="NicS_C"/>
</dbReference>
<evidence type="ECO:0000313" key="4">
    <source>
        <dbReference type="EMBL" id="HFM97428.1"/>
    </source>
</evidence>
<dbReference type="InterPro" id="IPR009057">
    <property type="entry name" value="Homeodomain-like_sf"/>
</dbReference>
<dbReference type="PROSITE" id="PS50977">
    <property type="entry name" value="HTH_TETR_2"/>
    <property type="match status" value="1"/>
</dbReference>
<comment type="caution">
    <text evidence="4">The sequence shown here is derived from an EMBL/GenBank/DDBJ whole genome shotgun (WGS) entry which is preliminary data.</text>
</comment>
<dbReference type="InterPro" id="IPR036271">
    <property type="entry name" value="Tet_transcr_reg_TetR-rel_C_sf"/>
</dbReference>
<dbReference type="InterPro" id="IPR050109">
    <property type="entry name" value="HTH-type_TetR-like_transc_reg"/>
</dbReference>
<dbReference type="Gene3D" id="1.10.357.10">
    <property type="entry name" value="Tetracycline Repressor, domain 2"/>
    <property type="match status" value="1"/>
</dbReference>
<dbReference type="SUPFAM" id="SSF46689">
    <property type="entry name" value="Homeodomain-like"/>
    <property type="match status" value="1"/>
</dbReference>
<evidence type="ECO:0000256" key="1">
    <source>
        <dbReference type="ARBA" id="ARBA00023125"/>
    </source>
</evidence>